<proteinExistence type="predicted"/>
<accession>A0A842I071</accession>
<sequence>MPKELTASRAIAATPIRVSLPANVAYDFDKFQKVQKDILGRLGCLACCSGWDIRWDIFRDFRVDEKLNVEQGLFR</sequence>
<name>A0A842I071_9SPHN</name>
<comment type="caution">
    <text evidence="1">The sequence shown here is derived from an EMBL/GenBank/DDBJ whole genome shotgun (WGS) entry which is preliminary data.</text>
</comment>
<keyword evidence="2" id="KW-1185">Reference proteome</keyword>
<evidence type="ECO:0000313" key="1">
    <source>
        <dbReference type="EMBL" id="MBC2778227.1"/>
    </source>
</evidence>
<organism evidence="1 2">
    <name type="scientific">Parasphingopyxis marina</name>
    <dbReference type="NCBI Taxonomy" id="2761622"/>
    <lineage>
        <taxon>Bacteria</taxon>
        <taxon>Pseudomonadati</taxon>
        <taxon>Pseudomonadota</taxon>
        <taxon>Alphaproteobacteria</taxon>
        <taxon>Sphingomonadales</taxon>
        <taxon>Sphingomonadaceae</taxon>
        <taxon>Parasphingopyxis</taxon>
    </lineage>
</organism>
<protein>
    <submittedName>
        <fullName evidence="1">Uncharacterized protein</fullName>
    </submittedName>
</protein>
<dbReference type="EMBL" id="JACJVJ010000002">
    <property type="protein sequence ID" value="MBC2778227.1"/>
    <property type="molecule type" value="Genomic_DNA"/>
</dbReference>
<evidence type="ECO:0000313" key="2">
    <source>
        <dbReference type="Proteomes" id="UP000564378"/>
    </source>
</evidence>
<dbReference type="Proteomes" id="UP000564378">
    <property type="component" value="Unassembled WGS sequence"/>
</dbReference>
<gene>
    <name evidence="1" type="ORF">H6P80_11425</name>
</gene>
<dbReference type="AlphaFoldDB" id="A0A842I071"/>
<dbReference type="RefSeq" id="WP_185801498.1">
    <property type="nucleotide sequence ID" value="NZ_JACJVJ010000002.1"/>
</dbReference>
<reference evidence="1 2" key="1">
    <citation type="submission" date="2020-08" db="EMBL/GenBank/DDBJ databases">
        <title>Draft genome sequence of Parasphingopyxis sp. GrpM-11.</title>
        <authorList>
            <person name="Oh J."/>
            <person name="Roh D.-H."/>
        </authorList>
    </citation>
    <scope>NUCLEOTIDE SEQUENCE [LARGE SCALE GENOMIC DNA]</scope>
    <source>
        <strain evidence="1 2">GrpM-11</strain>
    </source>
</reference>